<dbReference type="Proteomes" id="UP000236333">
    <property type="component" value="Unassembled WGS sequence"/>
</dbReference>
<feature type="domain" description="POTRA" evidence="2">
    <location>
        <begin position="163"/>
        <end position="211"/>
    </location>
</feature>
<reference evidence="3 4" key="1">
    <citation type="journal article" date="2017" name="Mol. Biol. Evol.">
        <title>The 4-celled Tetrabaena socialis nuclear genome reveals the essential components for genetic control of cell number at the origin of multicellularity in the volvocine lineage.</title>
        <authorList>
            <person name="Featherston J."/>
            <person name="Arakaki Y."/>
            <person name="Hanschen E.R."/>
            <person name="Ferris P.J."/>
            <person name="Michod R.E."/>
            <person name="Olson B.J.S.C."/>
            <person name="Nozaki H."/>
            <person name="Durand P.M."/>
        </authorList>
    </citation>
    <scope>NUCLEOTIDE SEQUENCE [LARGE SCALE GENOMIC DNA]</scope>
    <source>
        <strain evidence="3 4">NIES-571</strain>
    </source>
</reference>
<evidence type="ECO:0000313" key="3">
    <source>
        <dbReference type="EMBL" id="PNH04392.1"/>
    </source>
</evidence>
<dbReference type="OrthoDB" id="2013615at2759"/>
<dbReference type="AlphaFoldDB" id="A0A2J7ZVU7"/>
<feature type="region of interest" description="Disordered" evidence="1">
    <location>
        <begin position="25"/>
        <end position="70"/>
    </location>
</feature>
<evidence type="ECO:0000259" key="2">
    <source>
        <dbReference type="Pfam" id="PF07244"/>
    </source>
</evidence>
<organism evidence="3 4">
    <name type="scientific">Tetrabaena socialis</name>
    <dbReference type="NCBI Taxonomy" id="47790"/>
    <lineage>
        <taxon>Eukaryota</taxon>
        <taxon>Viridiplantae</taxon>
        <taxon>Chlorophyta</taxon>
        <taxon>core chlorophytes</taxon>
        <taxon>Chlorophyceae</taxon>
        <taxon>CS clade</taxon>
        <taxon>Chlamydomonadales</taxon>
        <taxon>Tetrabaenaceae</taxon>
        <taxon>Tetrabaena</taxon>
    </lineage>
</organism>
<dbReference type="GO" id="GO:0019867">
    <property type="term" value="C:outer membrane"/>
    <property type="evidence" value="ECO:0007669"/>
    <property type="project" value="InterPro"/>
</dbReference>
<sequence length="240" mass="24793">MNGDLFGPLRSLIQLASNFQLEGWASASDRQPAGGQWGRGGRRTTSRADPPGSAVRPGVGAGRPPQLWRCGPPMLAAINLPSLGRAGASATPPASGSEPKAAADSAAGPKGGKSAPEDRILISEVSDYSFEGGTLQLQLSEAVVKSVALRFLDAASGAPKDKTRTRPHIITRHLTTKPGQVYNLRAIRRDINAVYSTGLFEDVNVSTREADDSTEAAPKASGVAGGGAEGRRVRSGAVAS</sequence>
<keyword evidence="4" id="KW-1185">Reference proteome</keyword>
<proteinExistence type="predicted"/>
<dbReference type="EMBL" id="PGGS01000392">
    <property type="protein sequence ID" value="PNH04392.1"/>
    <property type="molecule type" value="Genomic_DNA"/>
</dbReference>
<dbReference type="Pfam" id="PF07244">
    <property type="entry name" value="POTRA"/>
    <property type="match status" value="1"/>
</dbReference>
<keyword evidence="3" id="KW-0261">Viral envelope protein</keyword>
<feature type="region of interest" description="Disordered" evidence="1">
    <location>
        <begin position="85"/>
        <end position="117"/>
    </location>
</feature>
<evidence type="ECO:0000256" key="1">
    <source>
        <dbReference type="SAM" id="MobiDB-lite"/>
    </source>
</evidence>
<dbReference type="InterPro" id="IPR010827">
    <property type="entry name" value="BamA/TamA_POTRA"/>
</dbReference>
<keyword evidence="3" id="KW-0946">Virion</keyword>
<gene>
    <name evidence="3" type="ORF">TSOC_009442</name>
</gene>
<feature type="region of interest" description="Disordered" evidence="1">
    <location>
        <begin position="207"/>
        <end position="240"/>
    </location>
</feature>
<dbReference type="Gene3D" id="3.10.20.310">
    <property type="entry name" value="membrane protein fhac"/>
    <property type="match status" value="1"/>
</dbReference>
<feature type="compositionally biased region" description="Low complexity" evidence="1">
    <location>
        <begin position="85"/>
        <end position="99"/>
    </location>
</feature>
<name>A0A2J7ZVU7_9CHLO</name>
<accession>A0A2J7ZVU7</accession>
<protein>
    <submittedName>
        <fullName evidence="3">Outer envelope protein 80, chloroplastic</fullName>
    </submittedName>
</protein>
<comment type="caution">
    <text evidence="3">The sequence shown here is derived from an EMBL/GenBank/DDBJ whole genome shotgun (WGS) entry which is preliminary data.</text>
</comment>
<evidence type="ECO:0000313" key="4">
    <source>
        <dbReference type="Proteomes" id="UP000236333"/>
    </source>
</evidence>